<accession>A0ABM8NDP4</accession>
<sequence length="231" mass="26353">MQATTSNPHDVVFLFDCDNTLLDNDHVLSDLRAHMMREFGAENSARYWEIFENLRTELGYADYLGALQRYRLEHPRDTKLLLMASFLIEYPFANRLYPGALDALRHVGQSGPTVILSDGDVVFQPRKLARSGLWDEVEGRVLIYIHKELMLDQVMECYPARHYVMVDDKLRILTAMKKAWGDRLTTVFPRQGHYAFDPKEIASNPPADVSVERIGELADIDVNALILAAKG</sequence>
<dbReference type="SUPFAM" id="SSF56784">
    <property type="entry name" value="HAD-like"/>
    <property type="match status" value="1"/>
</dbReference>
<dbReference type="EMBL" id="CAJHCP010000002">
    <property type="protein sequence ID" value="CAD6518736.1"/>
    <property type="molecule type" value="Genomic_DNA"/>
</dbReference>
<comment type="caution">
    <text evidence="1">The sequence shown here is derived from an EMBL/GenBank/DDBJ whole genome shotgun (WGS) entry which is preliminary data.</text>
</comment>
<dbReference type="RefSeq" id="WP_201641297.1">
    <property type="nucleotide sequence ID" value="NZ_CAJHCP010000002.1"/>
</dbReference>
<name>A0ABM8NDP4_9BURK</name>
<dbReference type="Gene3D" id="1.10.286.50">
    <property type="match status" value="1"/>
</dbReference>
<evidence type="ECO:0008006" key="3">
    <source>
        <dbReference type="Google" id="ProtNLM"/>
    </source>
</evidence>
<keyword evidence="2" id="KW-1185">Reference proteome</keyword>
<organism evidence="1 2">
    <name type="scientific">Paraburkholderia metrosideri</name>
    <dbReference type="NCBI Taxonomy" id="580937"/>
    <lineage>
        <taxon>Bacteria</taxon>
        <taxon>Pseudomonadati</taxon>
        <taxon>Pseudomonadota</taxon>
        <taxon>Betaproteobacteria</taxon>
        <taxon>Burkholderiales</taxon>
        <taxon>Burkholderiaceae</taxon>
        <taxon>Paraburkholderia</taxon>
    </lineage>
</organism>
<dbReference type="SFLD" id="SFLDG01129">
    <property type="entry name" value="C1.5:_HAD__Beta-PGM__Phosphata"/>
    <property type="match status" value="1"/>
</dbReference>
<dbReference type="InterPro" id="IPR023214">
    <property type="entry name" value="HAD_sf"/>
</dbReference>
<proteinExistence type="predicted"/>
<evidence type="ECO:0000313" key="1">
    <source>
        <dbReference type="EMBL" id="CAD6518736.1"/>
    </source>
</evidence>
<dbReference type="SFLD" id="SFLDS00003">
    <property type="entry name" value="Haloacid_Dehalogenase"/>
    <property type="match status" value="1"/>
</dbReference>
<dbReference type="InterPro" id="IPR036412">
    <property type="entry name" value="HAD-like_sf"/>
</dbReference>
<dbReference type="Gene3D" id="3.40.50.1000">
    <property type="entry name" value="HAD superfamily/HAD-like"/>
    <property type="match status" value="1"/>
</dbReference>
<evidence type="ECO:0000313" key="2">
    <source>
        <dbReference type="Proteomes" id="UP000598032"/>
    </source>
</evidence>
<dbReference type="Pfam" id="PF00702">
    <property type="entry name" value="Hydrolase"/>
    <property type="match status" value="1"/>
</dbReference>
<gene>
    <name evidence="1" type="ORF">LMG28140_01140</name>
</gene>
<protein>
    <recommendedName>
        <fullName evidence="3">HAD family hydrolase</fullName>
    </recommendedName>
</protein>
<reference evidence="1 2" key="1">
    <citation type="submission" date="2020-10" db="EMBL/GenBank/DDBJ databases">
        <authorList>
            <person name="Peeters C."/>
        </authorList>
    </citation>
    <scope>NUCLEOTIDE SEQUENCE [LARGE SCALE GENOMIC DNA]</scope>
    <source>
        <strain evidence="1 2">LMG 28140</strain>
    </source>
</reference>
<dbReference type="Proteomes" id="UP000598032">
    <property type="component" value="Unassembled WGS sequence"/>
</dbReference>